<dbReference type="Proteomes" id="UP000041254">
    <property type="component" value="Unassembled WGS sequence"/>
</dbReference>
<dbReference type="InParanoid" id="A0A0G4FAZ2"/>
<organism evidence="18 19">
    <name type="scientific">Vitrella brassicaformis (strain CCMP3155)</name>
    <dbReference type="NCBI Taxonomy" id="1169540"/>
    <lineage>
        <taxon>Eukaryota</taxon>
        <taxon>Sar</taxon>
        <taxon>Alveolata</taxon>
        <taxon>Colpodellida</taxon>
        <taxon>Vitrellaceae</taxon>
        <taxon>Vitrella</taxon>
    </lineage>
</organism>
<keyword evidence="19" id="KW-1185">Reference proteome</keyword>
<dbReference type="FunFam" id="1.20.1260.140:FF:000002">
    <property type="entry name" value="Alternative oxidase"/>
    <property type="match status" value="1"/>
</dbReference>
<dbReference type="GO" id="GO:0009916">
    <property type="term" value="F:alternative oxidase activity"/>
    <property type="evidence" value="ECO:0007669"/>
    <property type="project" value="InterPro"/>
</dbReference>
<evidence type="ECO:0000313" key="19">
    <source>
        <dbReference type="Proteomes" id="UP000041254"/>
    </source>
</evidence>
<evidence type="ECO:0000256" key="11">
    <source>
        <dbReference type="ARBA" id="ARBA00022989"/>
    </source>
</evidence>
<keyword evidence="11" id="KW-1133">Transmembrane helix</keyword>
<evidence type="ECO:0000256" key="5">
    <source>
        <dbReference type="ARBA" id="ARBA00022660"/>
    </source>
</evidence>
<dbReference type="InterPro" id="IPR038659">
    <property type="entry name" value="AOX_sf"/>
</dbReference>
<dbReference type="GO" id="GO:0046872">
    <property type="term" value="F:metal ion binding"/>
    <property type="evidence" value="ECO:0007669"/>
    <property type="project" value="UniProtKB-KW"/>
</dbReference>
<keyword evidence="15" id="KW-0472">Membrane</keyword>
<evidence type="ECO:0000256" key="17">
    <source>
        <dbReference type="SAM" id="MobiDB-lite"/>
    </source>
</evidence>
<evidence type="ECO:0000256" key="15">
    <source>
        <dbReference type="ARBA" id="ARBA00023136"/>
    </source>
</evidence>
<evidence type="ECO:0000256" key="9">
    <source>
        <dbReference type="ARBA" id="ARBA00022946"/>
    </source>
</evidence>
<feature type="region of interest" description="Disordered" evidence="17">
    <location>
        <begin position="76"/>
        <end position="96"/>
    </location>
</feature>
<evidence type="ECO:0000256" key="8">
    <source>
        <dbReference type="ARBA" id="ARBA00022792"/>
    </source>
</evidence>
<comment type="subcellular location">
    <subcellularLocation>
        <location evidence="2">Mitochondrion inner membrane</location>
    </subcellularLocation>
</comment>
<evidence type="ECO:0000256" key="10">
    <source>
        <dbReference type="ARBA" id="ARBA00022982"/>
    </source>
</evidence>
<keyword evidence="14" id="KW-0496">Mitochondrion</keyword>
<keyword evidence="13" id="KW-0408">Iron</keyword>
<comment type="similarity">
    <text evidence="3">Belongs to the alternative oxidase family.</text>
</comment>
<proteinExistence type="inferred from homology"/>
<evidence type="ECO:0000256" key="13">
    <source>
        <dbReference type="ARBA" id="ARBA00023004"/>
    </source>
</evidence>
<dbReference type="EMBL" id="CDMY01000400">
    <property type="protein sequence ID" value="CEM10074.1"/>
    <property type="molecule type" value="Genomic_DNA"/>
</dbReference>
<dbReference type="VEuPathDB" id="CryptoDB:Vbra_14859"/>
<evidence type="ECO:0000313" key="18">
    <source>
        <dbReference type="EMBL" id="CEM10074.1"/>
    </source>
</evidence>
<keyword evidence="7" id="KW-0479">Metal-binding</keyword>
<dbReference type="Gene3D" id="1.20.1260.140">
    <property type="entry name" value="Alternative oxidase"/>
    <property type="match status" value="1"/>
</dbReference>
<comment type="function">
    <text evidence="16">Catalyzes cyanide-resistant oxygen consumption. May increase respiration when the cytochrome respiratory pathway is restricted, or in response to low temperatures.</text>
</comment>
<dbReference type="GO" id="GO:0005743">
    <property type="term" value="C:mitochondrial inner membrane"/>
    <property type="evidence" value="ECO:0007669"/>
    <property type="project" value="UniProtKB-SubCell"/>
</dbReference>
<evidence type="ECO:0000256" key="6">
    <source>
        <dbReference type="ARBA" id="ARBA00022692"/>
    </source>
</evidence>
<keyword evidence="10" id="KW-0249">Electron transport</keyword>
<protein>
    <recommendedName>
        <fullName evidence="20">Alternative oxidase</fullName>
    </recommendedName>
</protein>
<keyword evidence="4" id="KW-0813">Transport</keyword>
<gene>
    <name evidence="18" type="ORF">Vbra_14859</name>
</gene>
<dbReference type="OrthoDB" id="16906at2759"/>
<dbReference type="Pfam" id="PF01786">
    <property type="entry name" value="AOX"/>
    <property type="match status" value="1"/>
</dbReference>
<evidence type="ECO:0000256" key="16">
    <source>
        <dbReference type="ARBA" id="ARBA00025285"/>
    </source>
</evidence>
<sequence>MLATSSRVALSLGGQMGTHMSAAALVRLQSMAASSLVRQTGSQAVRASPLVVGRVRTASTGVLGGEHSGRGEMLKDSEGHEHQLHRSSPAAERAAERIAEGAADTPHFRKDALAHPLTGEVVEEQRQQKASYSLPHPIWDENSANTVSITHYKPLNITDRMAFASVSALRFVFDTASGYKFGLVDEKGWLNRVVFLETVAGVPGMVGAMVRHLNSLRRMERDYGWIHTLLEEAENERMHLMTALVLRKPGPIFRSTVLFAQGVFLAFFTCSYLLSPRFAHRFVGYLEEEAVKTYTHLIEEMDKGKLPLFTHMPAPPVARAYWQLGKKAMLRDVWLAIRADESHHREVNHTFAGMQRNDPNPFPPGH</sequence>
<evidence type="ECO:0000256" key="14">
    <source>
        <dbReference type="ARBA" id="ARBA00023128"/>
    </source>
</evidence>
<evidence type="ECO:0008006" key="20">
    <source>
        <dbReference type="Google" id="ProtNLM"/>
    </source>
</evidence>
<evidence type="ECO:0000256" key="1">
    <source>
        <dbReference type="ARBA" id="ARBA00001962"/>
    </source>
</evidence>
<keyword evidence="8" id="KW-0999">Mitochondrion inner membrane</keyword>
<dbReference type="CDD" id="cd01053">
    <property type="entry name" value="AOX"/>
    <property type="match status" value="1"/>
</dbReference>
<name>A0A0G4FAZ2_VITBC</name>
<evidence type="ECO:0000256" key="7">
    <source>
        <dbReference type="ARBA" id="ARBA00022723"/>
    </source>
</evidence>
<dbReference type="AlphaFoldDB" id="A0A0G4FAZ2"/>
<evidence type="ECO:0000256" key="12">
    <source>
        <dbReference type="ARBA" id="ARBA00023002"/>
    </source>
</evidence>
<dbReference type="PhylomeDB" id="A0A0G4FAZ2"/>
<dbReference type="InterPro" id="IPR002680">
    <property type="entry name" value="AOX"/>
</dbReference>
<keyword evidence="5" id="KW-0679">Respiratory chain</keyword>
<keyword evidence="6" id="KW-0812">Transmembrane</keyword>
<evidence type="ECO:0000256" key="2">
    <source>
        <dbReference type="ARBA" id="ARBA00004273"/>
    </source>
</evidence>
<evidence type="ECO:0000256" key="4">
    <source>
        <dbReference type="ARBA" id="ARBA00022448"/>
    </source>
</evidence>
<keyword evidence="12" id="KW-0560">Oxidoreductase</keyword>
<comment type="cofactor">
    <cofactor evidence="1">
        <name>Fe cation</name>
        <dbReference type="ChEBI" id="CHEBI:24875"/>
    </cofactor>
</comment>
<dbReference type="PANTHER" id="PTHR31803">
    <property type="entry name" value="ALTERNATIVE OXIDASE"/>
    <property type="match status" value="1"/>
</dbReference>
<dbReference type="STRING" id="1169540.A0A0G4FAZ2"/>
<dbReference type="GO" id="GO:0010230">
    <property type="term" value="P:alternative respiration"/>
    <property type="evidence" value="ECO:0007669"/>
    <property type="project" value="TreeGrafter"/>
</dbReference>
<accession>A0A0G4FAZ2</accession>
<dbReference type="OMA" id="RFLRWGM"/>
<evidence type="ECO:0000256" key="3">
    <source>
        <dbReference type="ARBA" id="ARBA00008388"/>
    </source>
</evidence>
<keyword evidence="9" id="KW-0809">Transit peptide</keyword>
<dbReference type="PANTHER" id="PTHR31803:SF3">
    <property type="entry name" value="ALTERNATIVE OXIDASE"/>
    <property type="match status" value="1"/>
</dbReference>
<reference evidence="18 19" key="1">
    <citation type="submission" date="2014-11" db="EMBL/GenBank/DDBJ databases">
        <authorList>
            <person name="Zhu J."/>
            <person name="Qi W."/>
            <person name="Song R."/>
        </authorList>
    </citation>
    <scope>NUCLEOTIDE SEQUENCE [LARGE SCALE GENOMIC DNA]</scope>
</reference>